<dbReference type="InterPro" id="IPR027417">
    <property type="entry name" value="P-loop_NTPase"/>
</dbReference>
<evidence type="ECO:0000259" key="2">
    <source>
        <dbReference type="PROSITE" id="PS50837"/>
    </source>
</evidence>
<dbReference type="OrthoDB" id="5967843at2759"/>
<dbReference type="PROSITE" id="PS50837">
    <property type="entry name" value="NACHT"/>
    <property type="match status" value="1"/>
</dbReference>
<dbReference type="Proteomes" id="UP000308652">
    <property type="component" value="Unassembled WGS sequence"/>
</dbReference>
<dbReference type="Pfam" id="PF24883">
    <property type="entry name" value="NPHP3_N"/>
    <property type="match status" value="1"/>
</dbReference>
<dbReference type="InterPro" id="IPR056884">
    <property type="entry name" value="NPHP3-like_N"/>
</dbReference>
<keyword evidence="1" id="KW-0677">Repeat</keyword>
<sequence length="352" mass="39470">MAFNRAKNSVFYGCNFNDTGGSRTRIHGIDYLRESIVACALYNSKERFDPPKCHAETRVAVLESIMAWVDHRQRTSSIMWLHGPAGAGKSAIAQTIAETCAKAKTLCAAFFFSRTASERNSVDRLLPTLVYQIVLAIPSLEKLVTDAIEKDFTIFSLSFPEQLQRLIVNPLREAVEQKLLAENSPQLIIIDGLDECAGSDIQKSILSEISNALTVFNIPLCFLISSRPEQAIRQAFNTSCAQKLTARLALDNSFDPEKDIDTFVRSKFNEIKQTHQFRSYPPGWPTDDAIQTLVDRSSGQFVYASVVMKYLETISLQIRRGQENIISMKKCSTVISHSALYNIIAITWIMVK</sequence>
<accession>A0A5C3LI67</accession>
<reference evidence="3 4" key="1">
    <citation type="journal article" date="2019" name="Nat. Ecol. Evol.">
        <title>Megaphylogeny resolves global patterns of mushroom evolution.</title>
        <authorList>
            <person name="Varga T."/>
            <person name="Krizsan K."/>
            <person name="Foldi C."/>
            <person name="Dima B."/>
            <person name="Sanchez-Garcia M."/>
            <person name="Sanchez-Ramirez S."/>
            <person name="Szollosi G.J."/>
            <person name="Szarkandi J.G."/>
            <person name="Papp V."/>
            <person name="Albert L."/>
            <person name="Andreopoulos W."/>
            <person name="Angelini C."/>
            <person name="Antonin V."/>
            <person name="Barry K.W."/>
            <person name="Bougher N.L."/>
            <person name="Buchanan P."/>
            <person name="Buyck B."/>
            <person name="Bense V."/>
            <person name="Catcheside P."/>
            <person name="Chovatia M."/>
            <person name="Cooper J."/>
            <person name="Damon W."/>
            <person name="Desjardin D."/>
            <person name="Finy P."/>
            <person name="Geml J."/>
            <person name="Haridas S."/>
            <person name="Hughes K."/>
            <person name="Justo A."/>
            <person name="Karasinski D."/>
            <person name="Kautmanova I."/>
            <person name="Kiss B."/>
            <person name="Kocsube S."/>
            <person name="Kotiranta H."/>
            <person name="LaButti K.M."/>
            <person name="Lechner B.E."/>
            <person name="Liimatainen K."/>
            <person name="Lipzen A."/>
            <person name="Lukacs Z."/>
            <person name="Mihaltcheva S."/>
            <person name="Morgado L.N."/>
            <person name="Niskanen T."/>
            <person name="Noordeloos M.E."/>
            <person name="Ohm R.A."/>
            <person name="Ortiz-Santana B."/>
            <person name="Ovrebo C."/>
            <person name="Racz N."/>
            <person name="Riley R."/>
            <person name="Savchenko A."/>
            <person name="Shiryaev A."/>
            <person name="Soop K."/>
            <person name="Spirin V."/>
            <person name="Szebenyi C."/>
            <person name="Tomsovsky M."/>
            <person name="Tulloss R.E."/>
            <person name="Uehling J."/>
            <person name="Grigoriev I.V."/>
            <person name="Vagvolgyi C."/>
            <person name="Papp T."/>
            <person name="Martin F.M."/>
            <person name="Miettinen O."/>
            <person name="Hibbett D.S."/>
            <person name="Nagy L.G."/>
        </authorList>
    </citation>
    <scope>NUCLEOTIDE SEQUENCE [LARGE SCALE GENOMIC DNA]</scope>
    <source>
        <strain evidence="3 4">CBS 166.37</strain>
    </source>
</reference>
<dbReference type="EMBL" id="ML213699">
    <property type="protein sequence ID" value="TFK31883.1"/>
    <property type="molecule type" value="Genomic_DNA"/>
</dbReference>
<feature type="domain" description="NACHT" evidence="2">
    <location>
        <begin position="77"/>
        <end position="228"/>
    </location>
</feature>
<keyword evidence="4" id="KW-1185">Reference proteome</keyword>
<dbReference type="PANTHER" id="PTHR10039:SF14">
    <property type="entry name" value="NACHT DOMAIN-CONTAINING PROTEIN"/>
    <property type="match status" value="1"/>
</dbReference>
<evidence type="ECO:0000313" key="3">
    <source>
        <dbReference type="EMBL" id="TFK31883.1"/>
    </source>
</evidence>
<dbReference type="PANTHER" id="PTHR10039">
    <property type="entry name" value="AMELOGENIN"/>
    <property type="match status" value="1"/>
</dbReference>
<dbReference type="InterPro" id="IPR007111">
    <property type="entry name" value="NACHT_NTPase"/>
</dbReference>
<gene>
    <name evidence="3" type="ORF">BDQ12DRAFT_744814</name>
</gene>
<organism evidence="3 4">
    <name type="scientific">Crucibulum laeve</name>
    <dbReference type="NCBI Taxonomy" id="68775"/>
    <lineage>
        <taxon>Eukaryota</taxon>
        <taxon>Fungi</taxon>
        <taxon>Dikarya</taxon>
        <taxon>Basidiomycota</taxon>
        <taxon>Agaricomycotina</taxon>
        <taxon>Agaricomycetes</taxon>
        <taxon>Agaricomycetidae</taxon>
        <taxon>Agaricales</taxon>
        <taxon>Agaricineae</taxon>
        <taxon>Nidulariaceae</taxon>
        <taxon>Crucibulum</taxon>
    </lineage>
</organism>
<dbReference type="STRING" id="68775.A0A5C3LI67"/>
<evidence type="ECO:0000256" key="1">
    <source>
        <dbReference type="ARBA" id="ARBA00022737"/>
    </source>
</evidence>
<evidence type="ECO:0000313" key="4">
    <source>
        <dbReference type="Proteomes" id="UP000308652"/>
    </source>
</evidence>
<dbReference type="AlphaFoldDB" id="A0A5C3LI67"/>
<name>A0A5C3LI67_9AGAR</name>
<dbReference type="Gene3D" id="3.40.50.300">
    <property type="entry name" value="P-loop containing nucleotide triphosphate hydrolases"/>
    <property type="match status" value="1"/>
</dbReference>
<proteinExistence type="predicted"/>
<dbReference type="SUPFAM" id="SSF52540">
    <property type="entry name" value="P-loop containing nucleoside triphosphate hydrolases"/>
    <property type="match status" value="1"/>
</dbReference>
<protein>
    <recommendedName>
        <fullName evidence="2">NACHT domain-containing protein</fullName>
    </recommendedName>
</protein>